<name>A0ABD1JWP9_9TELE</name>
<dbReference type="PANTHER" id="PTHR16181:SF29">
    <property type="entry name" value="PROTEIN FAM83A-RELATED"/>
    <property type="match status" value="1"/>
</dbReference>
<dbReference type="SUPFAM" id="SSF56024">
    <property type="entry name" value="Phospholipase D/nuclease"/>
    <property type="match status" value="1"/>
</dbReference>
<dbReference type="PANTHER" id="PTHR16181">
    <property type="entry name" value="PROTEIN FAM83A-RELATED"/>
    <property type="match status" value="1"/>
</dbReference>
<dbReference type="InterPro" id="IPR012461">
    <property type="entry name" value="SACK1"/>
</dbReference>
<feature type="region of interest" description="Disordered" evidence="4">
    <location>
        <begin position="354"/>
        <end position="377"/>
    </location>
</feature>
<dbReference type="InterPro" id="IPR050944">
    <property type="entry name" value="FAM83"/>
</dbReference>
<organism evidence="6 7">
    <name type="scientific">Coilia grayii</name>
    <name type="common">Gray's grenadier anchovy</name>
    <dbReference type="NCBI Taxonomy" id="363190"/>
    <lineage>
        <taxon>Eukaryota</taxon>
        <taxon>Metazoa</taxon>
        <taxon>Chordata</taxon>
        <taxon>Craniata</taxon>
        <taxon>Vertebrata</taxon>
        <taxon>Euteleostomi</taxon>
        <taxon>Actinopterygii</taxon>
        <taxon>Neopterygii</taxon>
        <taxon>Teleostei</taxon>
        <taxon>Clupei</taxon>
        <taxon>Clupeiformes</taxon>
        <taxon>Clupeoidei</taxon>
        <taxon>Engraulidae</taxon>
        <taxon>Coilinae</taxon>
        <taxon>Coilia</taxon>
    </lineage>
</organism>
<evidence type="ECO:0000256" key="1">
    <source>
        <dbReference type="ARBA" id="ARBA00004496"/>
    </source>
</evidence>
<dbReference type="FunFam" id="3.30.870.10:FF:000004">
    <property type="entry name" value="protein FAM83H isoform X2"/>
    <property type="match status" value="1"/>
</dbReference>
<comment type="similarity">
    <text evidence="2">Belongs to the FAM83 family.</text>
</comment>
<feature type="domain" description="Scaffolding anchor of CK1" evidence="5">
    <location>
        <begin position="24"/>
        <end position="295"/>
    </location>
</feature>
<evidence type="ECO:0000256" key="2">
    <source>
        <dbReference type="ARBA" id="ARBA00006937"/>
    </source>
</evidence>
<evidence type="ECO:0000256" key="4">
    <source>
        <dbReference type="SAM" id="MobiDB-lite"/>
    </source>
</evidence>
<proteinExistence type="inferred from homology"/>
<dbReference type="GO" id="GO:0005737">
    <property type="term" value="C:cytoplasm"/>
    <property type="evidence" value="ECO:0007669"/>
    <property type="project" value="UniProtKB-SubCell"/>
</dbReference>
<sequence>MALSQCLEDSPGWRSLPKGERGVNLEELYNERHRLALEELLSGGVDSYLGFLKREKIPNFLSVEEVKRISRSAVVPKAFSLAGDDASFEQSVSTSMDCSSVTYFPDVSDVEPPILELGWPAFTAGSFRGVTRAVAHFQPSYGECIYSCKEAARKMIKGAKELIAIVTDSLTDLDIFRDLQEACTRRRVPVYILLDQVSIPSFLQMCSSLSVRLEELRLMRVRSITGCTYYMRSGARITGKVHERFMLIDGHKVATGSYRFNWTDGRINSSNLIELTGQITEKFDEEFRILYAQSLPLNTKERPPSARNSGVYDHLLLKLPSTPPTQAPNAALPEQVRLISTPSRAQMAMEVTHSTPVRAREKSHRSSHTSNASTLREDWMERDLLQEEPLCGGPVPVPVPASLPAPARPLLEAGCSAPADIPTPPASCHISTQTSSQNVDKGVQTDTNARRQSSGTQTLTSTSSMRTDCETTSESSESNSGHPDVKVGLRPAIRRGPAPQNSHLRDSFRKLSKERQGHYASIRTKLDNMVAMLSHRRELVDLTNLALSPALRRRNPNQQSRRAAGVMMETTFMGTWPRSRGLQ</sequence>
<dbReference type="Gene3D" id="3.30.870.10">
    <property type="entry name" value="Endonuclease Chain A"/>
    <property type="match status" value="1"/>
</dbReference>
<reference evidence="6 7" key="1">
    <citation type="submission" date="2024-09" db="EMBL/GenBank/DDBJ databases">
        <title>A chromosome-level genome assembly of Gray's grenadier anchovy, Coilia grayii.</title>
        <authorList>
            <person name="Fu Z."/>
        </authorList>
    </citation>
    <scope>NUCLEOTIDE SEQUENCE [LARGE SCALE GENOMIC DNA]</scope>
    <source>
        <strain evidence="6">G4</strain>
        <tissue evidence="6">Muscle</tissue>
    </source>
</reference>
<evidence type="ECO:0000313" key="7">
    <source>
        <dbReference type="Proteomes" id="UP001591681"/>
    </source>
</evidence>
<evidence type="ECO:0000259" key="5">
    <source>
        <dbReference type="Pfam" id="PF07894"/>
    </source>
</evidence>
<dbReference type="EMBL" id="JBHFQA010000011">
    <property type="protein sequence ID" value="KAL2091316.1"/>
    <property type="molecule type" value="Genomic_DNA"/>
</dbReference>
<dbReference type="Pfam" id="PF07894">
    <property type="entry name" value="SACK1"/>
    <property type="match status" value="1"/>
</dbReference>
<protein>
    <recommendedName>
        <fullName evidence="5">Scaffolding anchor of CK1 domain-containing protein</fullName>
    </recommendedName>
</protein>
<keyword evidence="3" id="KW-0963">Cytoplasm</keyword>
<accession>A0ABD1JWP9</accession>
<comment type="caution">
    <text evidence="6">The sequence shown here is derived from an EMBL/GenBank/DDBJ whole genome shotgun (WGS) entry which is preliminary data.</text>
</comment>
<feature type="compositionally biased region" description="Polar residues" evidence="4">
    <location>
        <begin position="429"/>
        <end position="451"/>
    </location>
</feature>
<keyword evidence="7" id="KW-1185">Reference proteome</keyword>
<dbReference type="AlphaFoldDB" id="A0ABD1JWP9"/>
<feature type="compositionally biased region" description="Low complexity" evidence="4">
    <location>
        <begin position="452"/>
        <end position="480"/>
    </location>
</feature>
<comment type="subcellular location">
    <subcellularLocation>
        <location evidence="1">Cytoplasm</location>
    </subcellularLocation>
</comment>
<feature type="region of interest" description="Disordered" evidence="4">
    <location>
        <begin position="426"/>
        <end position="506"/>
    </location>
</feature>
<gene>
    <name evidence="6" type="ORF">ACEWY4_013579</name>
</gene>
<dbReference type="Proteomes" id="UP001591681">
    <property type="component" value="Unassembled WGS sequence"/>
</dbReference>
<evidence type="ECO:0000313" key="6">
    <source>
        <dbReference type="EMBL" id="KAL2091316.1"/>
    </source>
</evidence>
<evidence type="ECO:0000256" key="3">
    <source>
        <dbReference type="ARBA" id="ARBA00022490"/>
    </source>
</evidence>